<proteinExistence type="predicted"/>
<gene>
    <name evidence="1" type="ORF">MAR_033570</name>
</gene>
<name>A0ABY7GCQ2_MYAAR</name>
<sequence length="121" mass="12791">MDAVNAVECPDPLLGTFIYNITDSTGTYCGGVDTTTVNACDAATERTHVHVITEETDSTYLSYIAGDCESGQTATTLLTGGATMILTKQDRRLGNIEEPSVALNLNGSSWHDASGRRSSAK</sequence>
<protein>
    <submittedName>
        <fullName evidence="1">Uncharacterized protein</fullName>
    </submittedName>
</protein>
<evidence type="ECO:0000313" key="2">
    <source>
        <dbReference type="Proteomes" id="UP001164746"/>
    </source>
</evidence>
<reference evidence="1" key="1">
    <citation type="submission" date="2022-11" db="EMBL/GenBank/DDBJ databases">
        <title>Centuries of genome instability and evolution in soft-shell clam transmissible cancer (bioRxiv).</title>
        <authorList>
            <person name="Hart S.F.M."/>
            <person name="Yonemitsu M.A."/>
            <person name="Giersch R.M."/>
            <person name="Beal B.F."/>
            <person name="Arriagada G."/>
            <person name="Davis B.W."/>
            <person name="Ostrander E.A."/>
            <person name="Goff S.P."/>
            <person name="Metzger M.J."/>
        </authorList>
    </citation>
    <scope>NUCLEOTIDE SEQUENCE</scope>
    <source>
        <strain evidence="1">MELC-2E11</strain>
        <tissue evidence="1">Siphon/mantle</tissue>
    </source>
</reference>
<evidence type="ECO:0000313" key="1">
    <source>
        <dbReference type="EMBL" id="WAR31028.1"/>
    </source>
</evidence>
<dbReference type="Proteomes" id="UP001164746">
    <property type="component" value="Chromosome 17"/>
</dbReference>
<accession>A0ABY7GCQ2</accession>
<keyword evidence="2" id="KW-1185">Reference proteome</keyword>
<dbReference type="EMBL" id="CP111028">
    <property type="protein sequence ID" value="WAR31028.1"/>
    <property type="molecule type" value="Genomic_DNA"/>
</dbReference>
<organism evidence="1 2">
    <name type="scientific">Mya arenaria</name>
    <name type="common">Soft-shell clam</name>
    <dbReference type="NCBI Taxonomy" id="6604"/>
    <lineage>
        <taxon>Eukaryota</taxon>
        <taxon>Metazoa</taxon>
        <taxon>Spiralia</taxon>
        <taxon>Lophotrochozoa</taxon>
        <taxon>Mollusca</taxon>
        <taxon>Bivalvia</taxon>
        <taxon>Autobranchia</taxon>
        <taxon>Heteroconchia</taxon>
        <taxon>Euheterodonta</taxon>
        <taxon>Imparidentia</taxon>
        <taxon>Neoheterodontei</taxon>
        <taxon>Myida</taxon>
        <taxon>Myoidea</taxon>
        <taxon>Myidae</taxon>
        <taxon>Mya</taxon>
    </lineage>
</organism>